<keyword evidence="1" id="KW-0812">Transmembrane</keyword>
<name>A0ABP6ZTB8_9ACTN</name>
<keyword evidence="1" id="KW-0472">Membrane</keyword>
<feature type="transmembrane region" description="Helical" evidence="1">
    <location>
        <begin position="56"/>
        <end position="79"/>
    </location>
</feature>
<evidence type="ECO:0000313" key="3">
    <source>
        <dbReference type="Proteomes" id="UP001501490"/>
    </source>
</evidence>
<dbReference type="Proteomes" id="UP001501490">
    <property type="component" value="Unassembled WGS sequence"/>
</dbReference>
<proteinExistence type="predicted"/>
<accession>A0ABP6ZTB8</accession>
<organism evidence="2 3">
    <name type="scientific">Microlunatus ginsengisoli</name>
    <dbReference type="NCBI Taxonomy" id="363863"/>
    <lineage>
        <taxon>Bacteria</taxon>
        <taxon>Bacillati</taxon>
        <taxon>Actinomycetota</taxon>
        <taxon>Actinomycetes</taxon>
        <taxon>Propionibacteriales</taxon>
        <taxon>Propionibacteriaceae</taxon>
        <taxon>Microlunatus</taxon>
    </lineage>
</organism>
<reference evidence="3" key="1">
    <citation type="journal article" date="2019" name="Int. J. Syst. Evol. Microbiol.">
        <title>The Global Catalogue of Microorganisms (GCM) 10K type strain sequencing project: providing services to taxonomists for standard genome sequencing and annotation.</title>
        <authorList>
            <consortium name="The Broad Institute Genomics Platform"/>
            <consortium name="The Broad Institute Genome Sequencing Center for Infectious Disease"/>
            <person name="Wu L."/>
            <person name="Ma J."/>
        </authorList>
    </citation>
    <scope>NUCLEOTIDE SEQUENCE [LARGE SCALE GENOMIC DNA]</scope>
    <source>
        <strain evidence="3">JCM 16929</strain>
    </source>
</reference>
<sequence>MSSITDDTTSQQSEGGNVLTLLPAYWRRVIYIVYGLLALVGTAVSAYYGALPQLDIPYWVTGGLAVLGALAAPISVLAATNVKADPTNG</sequence>
<feature type="transmembrane region" description="Helical" evidence="1">
    <location>
        <begin position="29"/>
        <end position="50"/>
    </location>
</feature>
<comment type="caution">
    <text evidence="2">The sequence shown here is derived from an EMBL/GenBank/DDBJ whole genome shotgun (WGS) entry which is preliminary data.</text>
</comment>
<evidence type="ECO:0000256" key="1">
    <source>
        <dbReference type="SAM" id="Phobius"/>
    </source>
</evidence>
<gene>
    <name evidence="2" type="ORF">GCM10022236_19150</name>
</gene>
<keyword evidence="1" id="KW-1133">Transmembrane helix</keyword>
<keyword evidence="3" id="KW-1185">Reference proteome</keyword>
<dbReference type="EMBL" id="BAABAB010000014">
    <property type="protein sequence ID" value="GAA3617214.1"/>
    <property type="molecule type" value="Genomic_DNA"/>
</dbReference>
<evidence type="ECO:0000313" key="2">
    <source>
        <dbReference type="EMBL" id="GAA3617214.1"/>
    </source>
</evidence>
<protein>
    <recommendedName>
        <fullName evidence="4">Holin</fullName>
    </recommendedName>
</protein>
<evidence type="ECO:0008006" key="4">
    <source>
        <dbReference type="Google" id="ProtNLM"/>
    </source>
</evidence>
<dbReference type="RefSeq" id="WP_344803808.1">
    <property type="nucleotide sequence ID" value="NZ_BAABAB010000014.1"/>
</dbReference>